<dbReference type="PANTHER" id="PTHR48472">
    <property type="entry name" value="TC1-LIKE TRANSPOSASE DDE DOMAIN-CONTAINING PROTEIN"/>
    <property type="match status" value="1"/>
</dbReference>
<evidence type="ECO:0000313" key="1">
    <source>
        <dbReference type="EMBL" id="VEN49762.1"/>
    </source>
</evidence>
<reference evidence="1 2" key="1">
    <citation type="submission" date="2019-01" db="EMBL/GenBank/DDBJ databases">
        <authorList>
            <person name="Sayadi A."/>
        </authorList>
    </citation>
    <scope>NUCLEOTIDE SEQUENCE [LARGE SCALE GENOMIC DNA]</scope>
</reference>
<proteinExistence type="predicted"/>
<accession>A0A653CPM0</accession>
<dbReference type="AlphaFoldDB" id="A0A653CPM0"/>
<dbReference type="Proteomes" id="UP000410492">
    <property type="component" value="Unassembled WGS sequence"/>
</dbReference>
<dbReference type="InterPro" id="IPR036397">
    <property type="entry name" value="RNaseH_sf"/>
</dbReference>
<dbReference type="EMBL" id="CAACVG010008425">
    <property type="protein sequence ID" value="VEN49762.1"/>
    <property type="molecule type" value="Genomic_DNA"/>
</dbReference>
<dbReference type="OrthoDB" id="7744248at2759"/>
<dbReference type="GO" id="GO:0003676">
    <property type="term" value="F:nucleic acid binding"/>
    <property type="evidence" value="ECO:0007669"/>
    <property type="project" value="InterPro"/>
</dbReference>
<keyword evidence="2" id="KW-1185">Reference proteome</keyword>
<organism evidence="1 2">
    <name type="scientific">Callosobruchus maculatus</name>
    <name type="common">Southern cowpea weevil</name>
    <name type="synonym">Pulse bruchid</name>
    <dbReference type="NCBI Taxonomy" id="64391"/>
    <lineage>
        <taxon>Eukaryota</taxon>
        <taxon>Metazoa</taxon>
        <taxon>Ecdysozoa</taxon>
        <taxon>Arthropoda</taxon>
        <taxon>Hexapoda</taxon>
        <taxon>Insecta</taxon>
        <taxon>Pterygota</taxon>
        <taxon>Neoptera</taxon>
        <taxon>Endopterygota</taxon>
        <taxon>Coleoptera</taxon>
        <taxon>Polyphaga</taxon>
        <taxon>Cucujiformia</taxon>
        <taxon>Chrysomeloidea</taxon>
        <taxon>Chrysomelidae</taxon>
        <taxon>Bruchinae</taxon>
        <taxon>Bruchini</taxon>
        <taxon>Callosobruchus</taxon>
    </lineage>
</organism>
<feature type="non-terminal residue" evidence="1">
    <location>
        <position position="1"/>
    </location>
</feature>
<evidence type="ECO:0000313" key="2">
    <source>
        <dbReference type="Proteomes" id="UP000410492"/>
    </source>
</evidence>
<dbReference type="PANTHER" id="PTHR48472:SF1">
    <property type="entry name" value="TC1-LIKE TRANSPOSASE DDE DOMAIN-CONTAINING PROTEIN"/>
    <property type="match status" value="1"/>
</dbReference>
<dbReference type="Gene3D" id="3.30.420.10">
    <property type="entry name" value="Ribonuclease H-like superfamily/Ribonuclease H"/>
    <property type="match status" value="1"/>
</dbReference>
<gene>
    <name evidence="1" type="ORF">CALMAC_LOCUS10771</name>
</gene>
<sequence>KERGIKPKALVEDEISTIVEWIEGDCGLTLKQVKMKVLANFRKNVSTSTIGNYLEDRLFTIKQVHKQPISMNSEENKRKRAEYVTALNRYIELGKQIVWVDETNFNLFCRRTRGRSRVGVRAVQHLPATRGPNVHLIGAISPAGVVILERRRGSFSLDSANIWITNLQQRWQDMGNEVGDLVIVCDNTPCQKLLYCVWDRILRCSTPSKIYGRKLRYVLKLIFGFHKLEELAL</sequence>
<name>A0A653CPM0_CALMS</name>
<protein>
    <recommendedName>
        <fullName evidence="3">Tc1-like transposase DDE domain-containing protein</fullName>
    </recommendedName>
</protein>
<evidence type="ECO:0008006" key="3">
    <source>
        <dbReference type="Google" id="ProtNLM"/>
    </source>
</evidence>